<feature type="transmembrane region" description="Helical" evidence="7">
    <location>
        <begin position="145"/>
        <end position="168"/>
    </location>
</feature>
<reference evidence="9 10" key="1">
    <citation type="submission" date="2019-08" db="EMBL/GenBank/DDBJ databases">
        <title>In-depth cultivation of the pig gut microbiome towards novel bacterial diversity and tailored functional studies.</title>
        <authorList>
            <person name="Wylensek D."/>
            <person name="Hitch T.C.A."/>
            <person name="Clavel T."/>
        </authorList>
    </citation>
    <scope>NUCLEOTIDE SEQUENCE [LARGE SCALE GENOMIC DNA]</scope>
    <source>
        <strain evidence="9 10">WCA-MUC-591-APC-4B</strain>
    </source>
</reference>
<gene>
    <name evidence="9" type="ORF">FYJ65_00905</name>
</gene>
<feature type="transmembrane region" description="Helical" evidence="7">
    <location>
        <begin position="82"/>
        <end position="98"/>
    </location>
</feature>
<keyword evidence="6 7" id="KW-0472">Membrane</keyword>
<feature type="transmembrane region" description="Helical" evidence="7">
    <location>
        <begin position="305"/>
        <end position="324"/>
    </location>
</feature>
<evidence type="ECO:0000256" key="7">
    <source>
        <dbReference type="SAM" id="Phobius"/>
    </source>
</evidence>
<dbReference type="InterPro" id="IPR020846">
    <property type="entry name" value="MFS_dom"/>
</dbReference>
<feature type="transmembrane region" description="Helical" evidence="7">
    <location>
        <begin position="265"/>
        <end position="284"/>
    </location>
</feature>
<accession>A0A6N7X339</accession>
<dbReference type="Proteomes" id="UP000469424">
    <property type="component" value="Unassembled WGS sequence"/>
</dbReference>
<dbReference type="Gene3D" id="1.20.1250.20">
    <property type="entry name" value="MFS general substrate transporter like domains"/>
    <property type="match status" value="1"/>
</dbReference>
<evidence type="ECO:0000256" key="1">
    <source>
        <dbReference type="ARBA" id="ARBA00004651"/>
    </source>
</evidence>
<feature type="transmembrane region" description="Helical" evidence="7">
    <location>
        <begin position="239"/>
        <end position="259"/>
    </location>
</feature>
<feature type="domain" description="Major facilitator superfamily (MFS) profile" evidence="8">
    <location>
        <begin position="10"/>
        <end position="425"/>
    </location>
</feature>
<evidence type="ECO:0000313" key="10">
    <source>
        <dbReference type="Proteomes" id="UP000469424"/>
    </source>
</evidence>
<feature type="transmembrane region" description="Helical" evidence="7">
    <location>
        <begin position="54"/>
        <end position="75"/>
    </location>
</feature>
<dbReference type="InterPro" id="IPR011701">
    <property type="entry name" value="MFS"/>
</dbReference>
<dbReference type="PROSITE" id="PS50850">
    <property type="entry name" value="MFS"/>
    <property type="match status" value="1"/>
</dbReference>
<evidence type="ECO:0000256" key="3">
    <source>
        <dbReference type="ARBA" id="ARBA00022475"/>
    </source>
</evidence>
<keyword evidence="10" id="KW-1185">Reference proteome</keyword>
<dbReference type="PANTHER" id="PTHR23517">
    <property type="entry name" value="RESISTANCE PROTEIN MDTM, PUTATIVE-RELATED-RELATED"/>
    <property type="match status" value="1"/>
</dbReference>
<keyword evidence="2" id="KW-0813">Transport</keyword>
<dbReference type="RefSeq" id="WP_154553464.1">
    <property type="nucleotide sequence ID" value="NZ_VUNA01000001.1"/>
</dbReference>
<organism evidence="9 10">
    <name type="scientific">Mogibacterium kristiansenii</name>
    <dbReference type="NCBI Taxonomy" id="2606708"/>
    <lineage>
        <taxon>Bacteria</taxon>
        <taxon>Bacillati</taxon>
        <taxon>Bacillota</taxon>
        <taxon>Clostridia</taxon>
        <taxon>Peptostreptococcales</taxon>
        <taxon>Anaerovoracaceae</taxon>
        <taxon>Mogibacterium</taxon>
    </lineage>
</organism>
<keyword evidence="3" id="KW-1003">Cell membrane</keyword>
<proteinExistence type="predicted"/>
<dbReference type="InterPro" id="IPR036259">
    <property type="entry name" value="MFS_trans_sf"/>
</dbReference>
<comment type="subcellular location">
    <subcellularLocation>
        <location evidence="1">Cell membrane</location>
        <topology evidence="1">Multi-pass membrane protein</topology>
    </subcellularLocation>
</comment>
<dbReference type="GO" id="GO:0022857">
    <property type="term" value="F:transmembrane transporter activity"/>
    <property type="evidence" value="ECO:0007669"/>
    <property type="project" value="InterPro"/>
</dbReference>
<dbReference type="AlphaFoldDB" id="A0A6N7X339"/>
<protein>
    <submittedName>
        <fullName evidence="9">MFS transporter</fullName>
    </submittedName>
</protein>
<evidence type="ECO:0000313" key="9">
    <source>
        <dbReference type="EMBL" id="MST69910.1"/>
    </source>
</evidence>
<evidence type="ECO:0000256" key="6">
    <source>
        <dbReference type="ARBA" id="ARBA00023136"/>
    </source>
</evidence>
<evidence type="ECO:0000256" key="5">
    <source>
        <dbReference type="ARBA" id="ARBA00022989"/>
    </source>
</evidence>
<feature type="transmembrane region" description="Helical" evidence="7">
    <location>
        <begin position="104"/>
        <end position="124"/>
    </location>
</feature>
<feature type="transmembrane region" description="Helical" evidence="7">
    <location>
        <begin position="363"/>
        <end position="383"/>
    </location>
</feature>
<dbReference type="GO" id="GO:0005886">
    <property type="term" value="C:plasma membrane"/>
    <property type="evidence" value="ECO:0007669"/>
    <property type="project" value="UniProtKB-SubCell"/>
</dbReference>
<dbReference type="InterPro" id="IPR050171">
    <property type="entry name" value="MFS_Transporters"/>
</dbReference>
<feature type="transmembrane region" description="Helical" evidence="7">
    <location>
        <begin position="330"/>
        <end position="351"/>
    </location>
</feature>
<dbReference type="PANTHER" id="PTHR23517:SF3">
    <property type="entry name" value="INTEGRAL MEMBRANE TRANSPORT PROTEIN"/>
    <property type="match status" value="1"/>
</dbReference>
<keyword evidence="4 7" id="KW-0812">Transmembrane</keyword>
<comment type="caution">
    <text evidence="9">The sequence shown here is derived from an EMBL/GenBank/DDBJ whole genome shotgun (WGS) entry which is preliminary data.</text>
</comment>
<dbReference type="EMBL" id="VUNA01000001">
    <property type="protein sequence ID" value="MST69910.1"/>
    <property type="molecule type" value="Genomic_DNA"/>
</dbReference>
<evidence type="ECO:0000256" key="2">
    <source>
        <dbReference type="ARBA" id="ARBA00022448"/>
    </source>
</evidence>
<feature type="transmembrane region" description="Helical" evidence="7">
    <location>
        <begin position="180"/>
        <end position="198"/>
    </location>
</feature>
<name>A0A6N7X339_9FIRM</name>
<dbReference type="Pfam" id="PF07690">
    <property type="entry name" value="MFS_1"/>
    <property type="match status" value="1"/>
</dbReference>
<evidence type="ECO:0000259" key="8">
    <source>
        <dbReference type="PROSITE" id="PS50850"/>
    </source>
</evidence>
<feature type="transmembrane region" description="Helical" evidence="7">
    <location>
        <begin position="403"/>
        <end position="421"/>
    </location>
</feature>
<dbReference type="SUPFAM" id="SSF103473">
    <property type="entry name" value="MFS general substrate transporter"/>
    <property type="match status" value="1"/>
</dbReference>
<feature type="transmembrane region" description="Helical" evidence="7">
    <location>
        <begin position="12"/>
        <end position="34"/>
    </location>
</feature>
<evidence type="ECO:0000256" key="4">
    <source>
        <dbReference type="ARBA" id="ARBA00022692"/>
    </source>
</evidence>
<sequence>MENTNYIKMSKLRLTIAMLALGAGWAIVYLVPYLQYTWYEPFREFLDISGTKMSFLLSIYGLGNVFLAPIGGWFADRFNYKTIYLISIVLNVVFAVGFLLNPHSYVWCIAMWIGFAVASLMFNFPTQIKIIRMMWPENEQGRAYGFNETCIGIFNVIESSLMMVAFQYAGEGDMGIKATVIANIAMSVVIFVALYFVIPNPTKEMLEASRAEAAASKKDKENHNAVKEVLSVFAHKETWMFAFCIFAVYSFMTTLTYFTPYFSDVLGIPVVIAGWAAIFRQYGCQMLGAPVGGEIATRLKSQSKNLIIVYVLAIIGLLYMLFGANENSSVPFVIFVVIGLSFVCYGGRGYYAVIEECGIPASVTATTTGVAAILGFSPDIFQFTLFSHWLDTLPAIDAYTKMFTFQLVVVILGLLDAILIIRLHKRNQARLAEGKDVEYNGK</sequence>
<keyword evidence="5 7" id="KW-1133">Transmembrane helix</keyword>
<dbReference type="CDD" id="cd06174">
    <property type="entry name" value="MFS"/>
    <property type="match status" value="1"/>
</dbReference>